<dbReference type="GO" id="GO:0016779">
    <property type="term" value="F:nucleotidyltransferase activity"/>
    <property type="evidence" value="ECO:0007669"/>
    <property type="project" value="UniProtKB-KW"/>
</dbReference>
<dbReference type="SMART" id="SM01265">
    <property type="entry name" value="Mab-21"/>
    <property type="match status" value="1"/>
</dbReference>
<dbReference type="Pfam" id="PF20266">
    <property type="entry name" value="Mab-21_C"/>
    <property type="match status" value="1"/>
</dbReference>
<dbReference type="GO" id="GO:0046872">
    <property type="term" value="F:metal ion binding"/>
    <property type="evidence" value="ECO:0007669"/>
    <property type="project" value="UniProtKB-KW"/>
</dbReference>
<dbReference type="Pfam" id="PF03281">
    <property type="entry name" value="Mab-21"/>
    <property type="match status" value="1"/>
</dbReference>
<keyword evidence="4" id="KW-0808">Transferase</keyword>
<name>A0AAN9VZM1_9ORTH</name>
<keyword evidence="7" id="KW-0547">Nucleotide-binding</keyword>
<evidence type="ECO:0000256" key="1">
    <source>
        <dbReference type="ARBA" id="ARBA00001936"/>
    </source>
</evidence>
<evidence type="ECO:0000256" key="5">
    <source>
        <dbReference type="ARBA" id="ARBA00022695"/>
    </source>
</evidence>
<evidence type="ECO:0000256" key="2">
    <source>
        <dbReference type="ARBA" id="ARBA00001946"/>
    </source>
</evidence>
<evidence type="ECO:0000256" key="7">
    <source>
        <dbReference type="ARBA" id="ARBA00022741"/>
    </source>
</evidence>
<dbReference type="AlphaFoldDB" id="A0AAN9VZM1"/>
<evidence type="ECO:0000256" key="9">
    <source>
        <dbReference type="ARBA" id="ARBA00022842"/>
    </source>
</evidence>
<proteinExistence type="inferred from homology"/>
<keyword evidence="6" id="KW-0479">Metal-binding</keyword>
<gene>
    <name evidence="14" type="ORF">R5R35_001578</name>
</gene>
<dbReference type="InterPro" id="IPR046903">
    <property type="entry name" value="Mab-21-like_nuc_Trfase"/>
</dbReference>
<feature type="domain" description="Mab-21-like nucleotidyltransferase" evidence="12">
    <location>
        <begin position="66"/>
        <end position="243"/>
    </location>
</feature>
<dbReference type="PANTHER" id="PTHR10656">
    <property type="entry name" value="CELL FATE DETERMINING PROTEIN MAB21-RELATED"/>
    <property type="match status" value="1"/>
</dbReference>
<dbReference type="Gene3D" id="3.30.460.90">
    <property type="match status" value="1"/>
</dbReference>
<evidence type="ECO:0000256" key="3">
    <source>
        <dbReference type="ARBA" id="ARBA00008307"/>
    </source>
</evidence>
<keyword evidence="11" id="KW-0464">Manganese</keyword>
<evidence type="ECO:0000256" key="4">
    <source>
        <dbReference type="ARBA" id="ARBA00022679"/>
    </source>
</evidence>
<comment type="cofactor">
    <cofactor evidence="1">
        <name>Mn(2+)</name>
        <dbReference type="ChEBI" id="CHEBI:29035"/>
    </cofactor>
</comment>
<dbReference type="InterPro" id="IPR046906">
    <property type="entry name" value="Mab-21_HhH/H2TH-like"/>
</dbReference>
<protein>
    <submittedName>
        <fullName evidence="14">Uncharacterized protein</fullName>
    </submittedName>
</protein>
<dbReference type="GO" id="GO:0005524">
    <property type="term" value="F:ATP binding"/>
    <property type="evidence" value="ECO:0007669"/>
    <property type="project" value="UniProtKB-KW"/>
</dbReference>
<evidence type="ECO:0000256" key="11">
    <source>
        <dbReference type="ARBA" id="ARBA00023211"/>
    </source>
</evidence>
<evidence type="ECO:0000256" key="8">
    <source>
        <dbReference type="ARBA" id="ARBA00022840"/>
    </source>
</evidence>
<evidence type="ECO:0000259" key="13">
    <source>
        <dbReference type="Pfam" id="PF20266"/>
    </source>
</evidence>
<reference evidence="14 15" key="1">
    <citation type="submission" date="2024-03" db="EMBL/GenBank/DDBJ databases">
        <title>The genome assembly and annotation of the cricket Gryllus longicercus Weissman &amp; Gray.</title>
        <authorList>
            <person name="Szrajer S."/>
            <person name="Gray D."/>
            <person name="Ylla G."/>
        </authorList>
    </citation>
    <scope>NUCLEOTIDE SEQUENCE [LARGE SCALE GENOMIC DNA]</scope>
    <source>
        <strain evidence="14">DAG 2021-001</strain>
        <tissue evidence="14">Whole body minus gut</tissue>
    </source>
</reference>
<evidence type="ECO:0000259" key="12">
    <source>
        <dbReference type="Pfam" id="PF03281"/>
    </source>
</evidence>
<keyword evidence="5" id="KW-0548">Nucleotidyltransferase</keyword>
<comment type="cofactor">
    <cofactor evidence="2">
        <name>Mg(2+)</name>
        <dbReference type="ChEBI" id="CHEBI:18420"/>
    </cofactor>
</comment>
<organism evidence="14 15">
    <name type="scientific">Gryllus longicercus</name>
    <dbReference type="NCBI Taxonomy" id="2509291"/>
    <lineage>
        <taxon>Eukaryota</taxon>
        <taxon>Metazoa</taxon>
        <taxon>Ecdysozoa</taxon>
        <taxon>Arthropoda</taxon>
        <taxon>Hexapoda</taxon>
        <taxon>Insecta</taxon>
        <taxon>Pterygota</taxon>
        <taxon>Neoptera</taxon>
        <taxon>Polyneoptera</taxon>
        <taxon>Orthoptera</taxon>
        <taxon>Ensifera</taxon>
        <taxon>Gryllidea</taxon>
        <taxon>Grylloidea</taxon>
        <taxon>Gryllidae</taxon>
        <taxon>Gryllinae</taxon>
        <taxon>Gryllus</taxon>
    </lineage>
</organism>
<evidence type="ECO:0000313" key="14">
    <source>
        <dbReference type="EMBL" id="KAK7874495.1"/>
    </source>
</evidence>
<comment type="similarity">
    <text evidence="3">Belongs to the mab-21 family.</text>
</comment>
<dbReference type="GO" id="GO:0005525">
    <property type="term" value="F:GTP binding"/>
    <property type="evidence" value="ECO:0007669"/>
    <property type="project" value="UniProtKB-KW"/>
</dbReference>
<dbReference type="Gene3D" id="1.10.1410.40">
    <property type="match status" value="1"/>
</dbReference>
<evidence type="ECO:0000256" key="6">
    <source>
        <dbReference type="ARBA" id="ARBA00022723"/>
    </source>
</evidence>
<dbReference type="Proteomes" id="UP001378592">
    <property type="component" value="Unassembled WGS sequence"/>
</dbReference>
<dbReference type="PANTHER" id="PTHR10656:SF42">
    <property type="entry name" value="CYCLIC GMP-AMP SYNTHASE-LIKE PROTEIN-RELATED"/>
    <property type="match status" value="1"/>
</dbReference>
<keyword evidence="9" id="KW-0460">Magnesium</keyword>
<keyword evidence="10" id="KW-0342">GTP-binding</keyword>
<evidence type="ECO:0000313" key="15">
    <source>
        <dbReference type="Proteomes" id="UP001378592"/>
    </source>
</evidence>
<dbReference type="InterPro" id="IPR024810">
    <property type="entry name" value="MAB21L/cGLR"/>
</dbReference>
<evidence type="ECO:0000256" key="10">
    <source>
        <dbReference type="ARBA" id="ARBA00023134"/>
    </source>
</evidence>
<dbReference type="EMBL" id="JAZDUA010000002">
    <property type="protein sequence ID" value="KAK7874495.1"/>
    <property type="molecule type" value="Genomic_DNA"/>
</dbReference>
<feature type="domain" description="Mab-21-like HhH/H2TH-like" evidence="13">
    <location>
        <begin position="247"/>
        <end position="331"/>
    </location>
</feature>
<comment type="caution">
    <text evidence="14">The sequence shown here is derived from an EMBL/GenBank/DDBJ whole genome shotgun (WGS) entry which is preliminary data.</text>
</comment>
<keyword evidence="15" id="KW-1185">Reference proteome</keyword>
<keyword evidence="8" id="KW-0067">ATP-binding</keyword>
<sequence>MDPKNYNRLDPSIHKISNSMSLNEDRRKLVNAQLSELLESRLLPAMKEVDEDFRNLFQRLHYSGSYYENLRISEPNEFDLNLELRSQKGSQKFFQVHYTNEYPGFVQIKHIFGDTVKKWVNGSGFVMQHKVLCWLQGVVDKALRKISDGPWHKLWPGRSGPAVTLYAEYVPGEVFSVDLVPVFVLDPSQWPRSPVRQPVITNNTFAEQWCVVPKPNNHIDGNGNIGTFWRMSFYNQEKVILKNKNHLKNALKLMKLLRDKEGWHSLSSYYLKTVYLWTLTETDSHFWNAGIGVVFMNMLRTLRDYLKEKQSIPFFWDSGLNVLSSIDLVEILNIGYRLDRIIKNIDRNLNDGNPQYIEKLFPVSDRSQNPSTDESPTESLQQANSHGWKIAVGVGALAIVGAVLFKSLGNNRD</sequence>
<accession>A0AAN9VZM1</accession>